<comment type="caution">
    <text evidence="5">The sequence shown here is derived from an EMBL/GenBank/DDBJ whole genome shotgun (WGS) entry which is preliminary data.</text>
</comment>
<dbReference type="PANTHER" id="PTHR43464">
    <property type="entry name" value="METHYLTRANSFERASE"/>
    <property type="match status" value="1"/>
</dbReference>
<evidence type="ECO:0000256" key="2">
    <source>
        <dbReference type="ARBA" id="ARBA00022679"/>
    </source>
</evidence>
<dbReference type="InterPro" id="IPR041698">
    <property type="entry name" value="Methyltransf_25"/>
</dbReference>
<dbReference type="GO" id="GO:0032259">
    <property type="term" value="P:methylation"/>
    <property type="evidence" value="ECO:0007669"/>
    <property type="project" value="UniProtKB-KW"/>
</dbReference>
<dbReference type="PANTHER" id="PTHR43464:SF19">
    <property type="entry name" value="UBIQUINONE BIOSYNTHESIS O-METHYLTRANSFERASE, MITOCHONDRIAL"/>
    <property type="match status" value="1"/>
</dbReference>
<dbReference type="EMBL" id="ACZI02000003">
    <property type="protein sequence ID" value="EFV14852.1"/>
    <property type="molecule type" value="Genomic_DNA"/>
</dbReference>
<keyword evidence="6" id="KW-1185">Reference proteome</keyword>
<organism evidence="5 6">
    <name type="scientific">Segniliparus rugosus (strain ATCC BAA-974 / DSM 45345 / CCUG 50838 / CIP 108380 / JCM 13579 / CDC 945)</name>
    <dbReference type="NCBI Taxonomy" id="679197"/>
    <lineage>
        <taxon>Bacteria</taxon>
        <taxon>Bacillati</taxon>
        <taxon>Actinomycetota</taxon>
        <taxon>Actinomycetes</taxon>
        <taxon>Mycobacteriales</taxon>
        <taxon>Segniliparaceae</taxon>
        <taxon>Segniliparus</taxon>
    </lineage>
</organism>
<evidence type="ECO:0000256" key="1">
    <source>
        <dbReference type="ARBA" id="ARBA00022603"/>
    </source>
</evidence>
<keyword evidence="1" id="KW-0489">Methyltransferase</keyword>
<keyword evidence="2" id="KW-0808">Transferase</keyword>
<dbReference type="Proteomes" id="UP000004816">
    <property type="component" value="Unassembled WGS sequence"/>
</dbReference>
<evidence type="ECO:0000259" key="4">
    <source>
        <dbReference type="Pfam" id="PF13649"/>
    </source>
</evidence>
<proteinExistence type="predicted"/>
<protein>
    <recommendedName>
        <fullName evidence="4">Methyltransferase domain-containing protein</fullName>
    </recommendedName>
</protein>
<dbReference type="Gene3D" id="3.40.50.150">
    <property type="entry name" value="Vaccinia Virus protein VP39"/>
    <property type="match status" value="1"/>
</dbReference>
<feature type="domain" description="Methyltransferase" evidence="4">
    <location>
        <begin position="47"/>
        <end position="136"/>
    </location>
</feature>
<gene>
    <name evidence="5" type="ORF">HMPREF9336_00302</name>
</gene>
<dbReference type="STRING" id="679197.HMPREF9336_00302"/>
<name>E5XLD3_SEGRC</name>
<dbReference type="AlphaFoldDB" id="E5XLD3"/>
<dbReference type="eggNOG" id="COG2226">
    <property type="taxonomic scope" value="Bacteria"/>
</dbReference>
<dbReference type="SUPFAM" id="SSF53335">
    <property type="entry name" value="S-adenosyl-L-methionine-dependent methyltransferases"/>
    <property type="match status" value="1"/>
</dbReference>
<evidence type="ECO:0000313" key="5">
    <source>
        <dbReference type="EMBL" id="EFV14852.1"/>
    </source>
</evidence>
<dbReference type="GO" id="GO:0008168">
    <property type="term" value="F:methyltransferase activity"/>
    <property type="evidence" value="ECO:0007669"/>
    <property type="project" value="UniProtKB-KW"/>
</dbReference>
<accession>E5XLD3</accession>
<sequence>MALEDYDLIARDYADAFGDELDRKPLDRATLNAFALLVGESGGRAALDAGCGPGHAAGALAQAGLAVEGVDLSLEMVSLARQRHPGLRFATADMAALPYPDGAFDGVCAWYSVVHTPADELAGLFGEFGRVLAPSGWLLLAFQTEAPALDLDEAFGHSVALRFLRHDVAAVHEALRAAGFDVFATTRRERDAAQGETAAQAFVIARRNLERRAGR</sequence>
<dbReference type="HOGENOM" id="CLU_060397_1_1_11"/>
<evidence type="ECO:0000256" key="3">
    <source>
        <dbReference type="ARBA" id="ARBA00022691"/>
    </source>
</evidence>
<dbReference type="CDD" id="cd02440">
    <property type="entry name" value="AdoMet_MTases"/>
    <property type="match status" value="1"/>
</dbReference>
<evidence type="ECO:0000313" key="6">
    <source>
        <dbReference type="Proteomes" id="UP000004816"/>
    </source>
</evidence>
<reference evidence="5 6" key="1">
    <citation type="journal article" date="2011" name="Stand. Genomic Sci.">
        <title>High quality draft genome sequence of Segniliparus rugosus CDC 945(T)= (ATCC BAA-974(T)).</title>
        <authorList>
            <person name="Earl A.M."/>
            <person name="Desjardins C.A."/>
            <person name="Fitzgerald M.G."/>
            <person name="Arachchi H.M."/>
            <person name="Zeng Q."/>
            <person name="Mehta T."/>
            <person name="Griggs A."/>
            <person name="Birren B.W."/>
            <person name="Toney N.C."/>
            <person name="Carr J."/>
            <person name="Posey J."/>
            <person name="Butler W.R."/>
        </authorList>
    </citation>
    <scope>NUCLEOTIDE SEQUENCE [LARGE SCALE GENOMIC DNA]</scope>
    <source>
        <strain evidence="6">ATCC BAA-974 / DSM 45345 / CCUG 50838 / CIP 108380 / JCM 13579 / CDC 945</strain>
    </source>
</reference>
<dbReference type="InterPro" id="IPR029063">
    <property type="entry name" value="SAM-dependent_MTases_sf"/>
</dbReference>
<dbReference type="Pfam" id="PF13649">
    <property type="entry name" value="Methyltransf_25"/>
    <property type="match status" value="1"/>
</dbReference>
<keyword evidence="3" id="KW-0949">S-adenosyl-L-methionine</keyword>